<keyword evidence="2" id="KW-1185">Reference proteome</keyword>
<dbReference type="AlphaFoldDB" id="A0AAV6UEI7"/>
<sequence>MKLQTRHPQRTCLQNPTGRIKEIVNDQSSAELDQRESITFESNRRRAYMLHAELCLMSVGDIAEWTVVWDIKRAQLHKS</sequence>
<comment type="caution">
    <text evidence="1">The sequence shown here is derived from an EMBL/GenBank/DDBJ whole genome shotgun (WGS) entry which is preliminary data.</text>
</comment>
<organism evidence="1 2">
    <name type="scientific">Oedothorax gibbosus</name>
    <dbReference type="NCBI Taxonomy" id="931172"/>
    <lineage>
        <taxon>Eukaryota</taxon>
        <taxon>Metazoa</taxon>
        <taxon>Ecdysozoa</taxon>
        <taxon>Arthropoda</taxon>
        <taxon>Chelicerata</taxon>
        <taxon>Arachnida</taxon>
        <taxon>Araneae</taxon>
        <taxon>Araneomorphae</taxon>
        <taxon>Entelegynae</taxon>
        <taxon>Araneoidea</taxon>
        <taxon>Linyphiidae</taxon>
        <taxon>Erigoninae</taxon>
        <taxon>Oedothorax</taxon>
    </lineage>
</organism>
<evidence type="ECO:0000313" key="2">
    <source>
        <dbReference type="Proteomes" id="UP000827092"/>
    </source>
</evidence>
<protein>
    <submittedName>
        <fullName evidence="1">Uncharacterized protein</fullName>
    </submittedName>
</protein>
<evidence type="ECO:0000313" key="1">
    <source>
        <dbReference type="EMBL" id="KAG8181940.1"/>
    </source>
</evidence>
<dbReference type="Proteomes" id="UP000827092">
    <property type="component" value="Unassembled WGS sequence"/>
</dbReference>
<accession>A0AAV6UEI7</accession>
<reference evidence="1 2" key="1">
    <citation type="journal article" date="2022" name="Nat. Ecol. Evol.">
        <title>A masculinizing supergene underlies an exaggerated male reproductive morph in a spider.</title>
        <authorList>
            <person name="Hendrickx F."/>
            <person name="De Corte Z."/>
            <person name="Sonet G."/>
            <person name="Van Belleghem S.M."/>
            <person name="Kostlbacher S."/>
            <person name="Vangestel C."/>
        </authorList>
    </citation>
    <scope>NUCLEOTIDE SEQUENCE [LARGE SCALE GENOMIC DNA]</scope>
    <source>
        <strain evidence="1">W744_W776</strain>
    </source>
</reference>
<dbReference type="EMBL" id="JAFNEN010000487">
    <property type="protein sequence ID" value="KAG8181940.1"/>
    <property type="molecule type" value="Genomic_DNA"/>
</dbReference>
<name>A0AAV6UEI7_9ARAC</name>
<proteinExistence type="predicted"/>
<gene>
    <name evidence="1" type="ORF">JTE90_000051</name>
</gene>